<organism evidence="1 2">
    <name type="scientific">Oryza sativa subsp. japonica</name>
    <name type="common">Rice</name>
    <dbReference type="NCBI Taxonomy" id="39947"/>
    <lineage>
        <taxon>Eukaryota</taxon>
        <taxon>Viridiplantae</taxon>
        <taxon>Streptophyta</taxon>
        <taxon>Embryophyta</taxon>
        <taxon>Tracheophyta</taxon>
        <taxon>Spermatophyta</taxon>
        <taxon>Magnoliopsida</taxon>
        <taxon>Liliopsida</taxon>
        <taxon>Poales</taxon>
        <taxon>Poaceae</taxon>
        <taxon>BOP clade</taxon>
        <taxon>Oryzoideae</taxon>
        <taxon>Oryzeae</taxon>
        <taxon>Oryzinae</taxon>
        <taxon>Oryza</taxon>
        <taxon>Oryza sativa</taxon>
    </lineage>
</organism>
<accession>Q6YT70</accession>
<dbReference type="Proteomes" id="UP000000763">
    <property type="component" value="Chromosome 7"/>
</dbReference>
<gene>
    <name evidence="1" type="primary">OSJNBa0088O14.10</name>
</gene>
<dbReference type="AlphaFoldDB" id="Q6YT70"/>
<evidence type="ECO:0000313" key="2">
    <source>
        <dbReference type="Proteomes" id="UP000000763"/>
    </source>
</evidence>
<dbReference type="EMBL" id="AP006172">
    <property type="protein sequence ID" value="BAC84722.1"/>
    <property type="molecule type" value="Genomic_DNA"/>
</dbReference>
<name>Q6YT70_ORYSJ</name>
<reference evidence="2" key="1">
    <citation type="journal article" date="2005" name="Nature">
        <title>The map-based sequence of the rice genome.</title>
        <authorList>
            <consortium name="International rice genome sequencing project (IRGSP)"/>
            <person name="Matsumoto T."/>
            <person name="Wu J."/>
            <person name="Kanamori H."/>
            <person name="Katayose Y."/>
            <person name="Fujisawa M."/>
            <person name="Namiki N."/>
            <person name="Mizuno H."/>
            <person name="Yamamoto K."/>
            <person name="Antonio B.A."/>
            <person name="Baba T."/>
            <person name="Sakata K."/>
            <person name="Nagamura Y."/>
            <person name="Aoki H."/>
            <person name="Arikawa K."/>
            <person name="Arita K."/>
            <person name="Bito T."/>
            <person name="Chiden Y."/>
            <person name="Fujitsuka N."/>
            <person name="Fukunaka R."/>
            <person name="Hamada M."/>
            <person name="Harada C."/>
            <person name="Hayashi A."/>
            <person name="Hijishita S."/>
            <person name="Honda M."/>
            <person name="Hosokawa S."/>
            <person name="Ichikawa Y."/>
            <person name="Idonuma A."/>
            <person name="Iijima M."/>
            <person name="Ikeda M."/>
            <person name="Ikeno M."/>
            <person name="Ito K."/>
            <person name="Ito S."/>
            <person name="Ito T."/>
            <person name="Ito Y."/>
            <person name="Ito Y."/>
            <person name="Iwabuchi A."/>
            <person name="Kamiya K."/>
            <person name="Karasawa W."/>
            <person name="Kurita K."/>
            <person name="Katagiri S."/>
            <person name="Kikuta A."/>
            <person name="Kobayashi H."/>
            <person name="Kobayashi N."/>
            <person name="Machita K."/>
            <person name="Maehara T."/>
            <person name="Masukawa M."/>
            <person name="Mizubayashi T."/>
            <person name="Mukai Y."/>
            <person name="Nagasaki H."/>
            <person name="Nagata Y."/>
            <person name="Naito S."/>
            <person name="Nakashima M."/>
            <person name="Nakama Y."/>
            <person name="Nakamichi Y."/>
            <person name="Nakamura M."/>
            <person name="Meguro A."/>
            <person name="Negishi M."/>
            <person name="Ohta I."/>
            <person name="Ohta T."/>
            <person name="Okamoto M."/>
            <person name="Ono N."/>
            <person name="Saji S."/>
            <person name="Sakaguchi M."/>
            <person name="Sakai K."/>
            <person name="Shibata M."/>
            <person name="Shimokawa T."/>
            <person name="Song J."/>
            <person name="Takazaki Y."/>
            <person name="Terasawa K."/>
            <person name="Tsugane M."/>
            <person name="Tsuji K."/>
            <person name="Ueda S."/>
            <person name="Waki K."/>
            <person name="Yamagata H."/>
            <person name="Yamamoto M."/>
            <person name="Yamamoto S."/>
            <person name="Yamane H."/>
            <person name="Yoshiki S."/>
            <person name="Yoshihara R."/>
            <person name="Yukawa K."/>
            <person name="Zhong H."/>
            <person name="Yano M."/>
            <person name="Yuan Q."/>
            <person name="Ouyang S."/>
            <person name="Liu J."/>
            <person name="Jones K.M."/>
            <person name="Gansberger K."/>
            <person name="Moffat K."/>
            <person name="Hill J."/>
            <person name="Bera J."/>
            <person name="Fadrosh D."/>
            <person name="Jin S."/>
            <person name="Johri S."/>
            <person name="Kim M."/>
            <person name="Overton L."/>
            <person name="Reardon M."/>
            <person name="Tsitrin T."/>
            <person name="Vuong H."/>
            <person name="Weaver B."/>
            <person name="Ciecko A."/>
            <person name="Tallon L."/>
            <person name="Jackson J."/>
            <person name="Pai G."/>
            <person name="Aken S.V."/>
            <person name="Utterback T."/>
            <person name="Reidmuller S."/>
            <person name="Feldblyum T."/>
            <person name="Hsiao J."/>
            <person name="Zismann V."/>
            <person name="Iobst S."/>
            <person name="de Vazeille A.R."/>
            <person name="Buell C.R."/>
            <person name="Ying K."/>
            <person name="Li Y."/>
            <person name="Lu T."/>
            <person name="Huang Y."/>
            <person name="Zhao Q."/>
            <person name="Feng Q."/>
            <person name="Zhang L."/>
            <person name="Zhu J."/>
            <person name="Weng Q."/>
            <person name="Mu J."/>
            <person name="Lu Y."/>
            <person name="Fan D."/>
            <person name="Liu Y."/>
            <person name="Guan J."/>
            <person name="Zhang Y."/>
            <person name="Yu S."/>
            <person name="Liu X."/>
            <person name="Zhang Y."/>
            <person name="Hong G."/>
            <person name="Han B."/>
            <person name="Choisne N."/>
            <person name="Demange N."/>
            <person name="Orjeda G."/>
            <person name="Samain S."/>
            <person name="Cattolico L."/>
            <person name="Pelletier E."/>
            <person name="Couloux A."/>
            <person name="Segurens B."/>
            <person name="Wincker P."/>
            <person name="D'Hont A."/>
            <person name="Scarpelli C."/>
            <person name="Weissenbach J."/>
            <person name="Salanoubat M."/>
            <person name="Quetier F."/>
            <person name="Yu Y."/>
            <person name="Kim H.R."/>
            <person name="Rambo T."/>
            <person name="Currie J."/>
            <person name="Collura K."/>
            <person name="Luo M."/>
            <person name="Yang T."/>
            <person name="Ammiraju J.S.S."/>
            <person name="Engler F."/>
            <person name="Soderlund C."/>
            <person name="Wing R.A."/>
            <person name="Palmer L.E."/>
            <person name="de la Bastide M."/>
            <person name="Spiegel L."/>
            <person name="Nascimento L."/>
            <person name="Zutavern T."/>
            <person name="O'Shaughnessy A."/>
            <person name="Dike S."/>
            <person name="Dedhia N."/>
            <person name="Preston R."/>
            <person name="Balija V."/>
            <person name="McCombie W.R."/>
            <person name="Chow T."/>
            <person name="Chen H."/>
            <person name="Chung M."/>
            <person name="Chen C."/>
            <person name="Shaw J."/>
            <person name="Wu H."/>
            <person name="Hsiao K."/>
            <person name="Chao Y."/>
            <person name="Chu M."/>
            <person name="Cheng C."/>
            <person name="Hour A."/>
            <person name="Lee P."/>
            <person name="Lin S."/>
            <person name="Lin Y."/>
            <person name="Liou J."/>
            <person name="Liu S."/>
            <person name="Hsing Y."/>
            <person name="Raghuvanshi S."/>
            <person name="Mohanty A."/>
            <person name="Bharti A.K."/>
            <person name="Gaur A."/>
            <person name="Gupta V."/>
            <person name="Kumar D."/>
            <person name="Ravi V."/>
            <person name="Vij S."/>
            <person name="Kapur A."/>
            <person name="Khurana P."/>
            <person name="Khurana P."/>
            <person name="Khurana J.P."/>
            <person name="Tyagi A.K."/>
            <person name="Gaikwad K."/>
            <person name="Singh A."/>
            <person name="Dalal V."/>
            <person name="Srivastava S."/>
            <person name="Dixit A."/>
            <person name="Pal A.K."/>
            <person name="Ghazi I.A."/>
            <person name="Yadav M."/>
            <person name="Pandit A."/>
            <person name="Bhargava A."/>
            <person name="Sureshbabu K."/>
            <person name="Batra K."/>
            <person name="Sharma T.R."/>
            <person name="Mohapatra T."/>
            <person name="Singh N.K."/>
            <person name="Messing J."/>
            <person name="Nelson A.B."/>
            <person name="Fuks G."/>
            <person name="Kavchok S."/>
            <person name="Keizer G."/>
            <person name="Linton E."/>
            <person name="Llaca V."/>
            <person name="Song R."/>
            <person name="Tanyolac B."/>
            <person name="Young S."/>
            <person name="Ho-Il K."/>
            <person name="Hahn J.H."/>
            <person name="Sangsakoo G."/>
            <person name="Vanavichit A."/>
            <person name="de Mattos Luiz.A.T."/>
            <person name="Zimmer P.D."/>
            <person name="Malone G."/>
            <person name="Dellagostin O."/>
            <person name="de Oliveira A.C."/>
            <person name="Bevan M."/>
            <person name="Bancroft I."/>
            <person name="Minx P."/>
            <person name="Cordum H."/>
            <person name="Wilson R."/>
            <person name="Cheng Z."/>
            <person name="Jin W."/>
            <person name="Jiang J."/>
            <person name="Leong S.A."/>
            <person name="Iwama H."/>
            <person name="Gojobori T."/>
            <person name="Itoh T."/>
            <person name="Niimura Y."/>
            <person name="Fujii Y."/>
            <person name="Habara T."/>
            <person name="Sakai H."/>
            <person name="Sato Y."/>
            <person name="Wilson G."/>
            <person name="Kumar K."/>
            <person name="McCouch S."/>
            <person name="Juretic N."/>
            <person name="Hoen D."/>
            <person name="Wright S."/>
            <person name="Bruskiewich R."/>
            <person name="Bureau T."/>
            <person name="Miyao A."/>
            <person name="Hirochika H."/>
            <person name="Nishikawa T."/>
            <person name="Kadowaki K."/>
            <person name="Sugiura M."/>
            <person name="Burr B."/>
            <person name="Sasaki T."/>
        </authorList>
    </citation>
    <scope>NUCLEOTIDE SEQUENCE [LARGE SCALE GENOMIC DNA]</scope>
    <source>
        <strain evidence="2">cv. Nipponbare</strain>
    </source>
</reference>
<sequence>MRYQSRVCLLLCTAPSLVDYSIPLAGVHRRSGEQVSGTSVFDVLHREKAAIRFLGSASRDCSLFIRDGSSSSSLACFVPS</sequence>
<protein>
    <submittedName>
        <fullName evidence="1">Uncharacterized protein</fullName>
    </submittedName>
</protein>
<evidence type="ECO:0000313" key="1">
    <source>
        <dbReference type="EMBL" id="BAC84722.1"/>
    </source>
</evidence>
<reference evidence="2" key="2">
    <citation type="journal article" date="2008" name="Nucleic Acids Res.">
        <title>The rice annotation project database (RAP-DB): 2008 update.</title>
        <authorList>
            <consortium name="The rice annotation project (RAP)"/>
        </authorList>
    </citation>
    <scope>GENOME REANNOTATION</scope>
    <source>
        <strain evidence="2">cv. Nipponbare</strain>
    </source>
</reference>
<proteinExistence type="predicted"/>